<keyword evidence="2" id="KW-1185">Reference proteome</keyword>
<accession>A0ACB9RE64</accession>
<reference evidence="2" key="1">
    <citation type="journal article" date="2023" name="Front. Plant Sci.">
        <title>Chromosomal-level genome assembly of Melastoma candidum provides insights into trichome evolution.</title>
        <authorList>
            <person name="Zhong Y."/>
            <person name="Wu W."/>
            <person name="Sun C."/>
            <person name="Zou P."/>
            <person name="Liu Y."/>
            <person name="Dai S."/>
            <person name="Zhou R."/>
        </authorList>
    </citation>
    <scope>NUCLEOTIDE SEQUENCE [LARGE SCALE GENOMIC DNA]</scope>
</reference>
<name>A0ACB9RE64_9MYRT</name>
<organism evidence="1 2">
    <name type="scientific">Melastoma candidum</name>
    <dbReference type="NCBI Taxonomy" id="119954"/>
    <lineage>
        <taxon>Eukaryota</taxon>
        <taxon>Viridiplantae</taxon>
        <taxon>Streptophyta</taxon>
        <taxon>Embryophyta</taxon>
        <taxon>Tracheophyta</taxon>
        <taxon>Spermatophyta</taxon>
        <taxon>Magnoliopsida</taxon>
        <taxon>eudicotyledons</taxon>
        <taxon>Gunneridae</taxon>
        <taxon>Pentapetalae</taxon>
        <taxon>rosids</taxon>
        <taxon>malvids</taxon>
        <taxon>Myrtales</taxon>
        <taxon>Melastomataceae</taxon>
        <taxon>Melastomatoideae</taxon>
        <taxon>Melastomateae</taxon>
        <taxon>Melastoma</taxon>
    </lineage>
</organism>
<dbReference type="Proteomes" id="UP001057402">
    <property type="component" value="Chromosome 4"/>
</dbReference>
<dbReference type="EMBL" id="CM042883">
    <property type="protein sequence ID" value="KAI4375723.1"/>
    <property type="molecule type" value="Genomic_DNA"/>
</dbReference>
<evidence type="ECO:0000313" key="1">
    <source>
        <dbReference type="EMBL" id="KAI4375723.1"/>
    </source>
</evidence>
<proteinExistence type="predicted"/>
<evidence type="ECO:0000313" key="2">
    <source>
        <dbReference type="Proteomes" id="UP001057402"/>
    </source>
</evidence>
<protein>
    <submittedName>
        <fullName evidence="1">Uncharacterized protein</fullName>
    </submittedName>
</protein>
<sequence length="123" mass="13700">MACRDHHQLLELDLAQGRAGQGEADKKKMTSIDEEKAEREAKKMKMTAKPTDNGKTSCPISPREPAQGGEGAPKAEPVTFLNFRIRTLPWGMSFAVIEISTVTTNTNPRRLPPPRPIFLQFHC</sequence>
<comment type="caution">
    <text evidence="1">The sequence shown here is derived from an EMBL/GenBank/DDBJ whole genome shotgun (WGS) entry which is preliminary data.</text>
</comment>
<gene>
    <name evidence="1" type="ORF">MLD38_013555</name>
</gene>